<keyword evidence="3 7" id="KW-0694">RNA-binding</keyword>
<keyword evidence="5 7" id="KW-0687">Ribonucleoprotein</keyword>
<gene>
    <name evidence="7" type="primary">rps13</name>
    <name evidence="9" type="ORF">apy_04360</name>
</gene>
<reference evidence="9 10" key="1">
    <citation type="submission" date="2017-02" db="EMBL/GenBank/DDBJ databases">
        <title>isolation and characterization of a novel temperate virus Aeropyrum globular virus 1 infecting hyperthermophilic archaeon Aeropyrum.</title>
        <authorList>
            <person name="Yumiya M."/>
            <person name="Yoshida T."/>
            <person name="Sako Y."/>
        </authorList>
    </citation>
    <scope>NUCLEOTIDE SEQUENCE [LARGE SCALE GENOMIC DNA]</scope>
    <source>
        <strain evidence="9 10">YK1-12-2013</strain>
    </source>
</reference>
<keyword evidence="4 7" id="KW-0689">Ribosomal protein</keyword>
<dbReference type="OrthoDB" id="372127at2157"/>
<dbReference type="SUPFAM" id="SSF46946">
    <property type="entry name" value="S13-like H2TH domain"/>
    <property type="match status" value="1"/>
</dbReference>
<dbReference type="SMR" id="A0A401H8H4"/>
<protein>
    <recommendedName>
        <fullName evidence="7">Small ribosomal subunit protein uS13</fullName>
    </recommendedName>
</protein>
<dbReference type="InterPro" id="IPR010979">
    <property type="entry name" value="Ribosomal_uS13-like_H2TH"/>
</dbReference>
<proteinExistence type="inferred from homology"/>
<evidence type="ECO:0000256" key="1">
    <source>
        <dbReference type="ARBA" id="ARBA00008080"/>
    </source>
</evidence>
<dbReference type="GO" id="GO:0015935">
    <property type="term" value="C:small ribosomal subunit"/>
    <property type="evidence" value="ECO:0007669"/>
    <property type="project" value="TreeGrafter"/>
</dbReference>
<dbReference type="NCBIfam" id="NF003140">
    <property type="entry name" value="PRK04053.1"/>
    <property type="match status" value="1"/>
</dbReference>
<evidence type="ECO:0000256" key="3">
    <source>
        <dbReference type="ARBA" id="ARBA00022884"/>
    </source>
</evidence>
<comment type="function">
    <text evidence="7">Located at the top of the head of the 30S subunit, it contacts several helices of the 16S rRNA. In the 70S ribosome it contacts the 23S rRNA (bridge B1a) and protein L5 of the 50S subunit (bridge B1b), connecting the 2 subunits; these bridges are implicated in subunit movement.</text>
</comment>
<dbReference type="InterPro" id="IPR019977">
    <property type="entry name" value="Ribosomal_uS13_archaeal"/>
</dbReference>
<dbReference type="Gene3D" id="1.10.8.50">
    <property type="match status" value="1"/>
</dbReference>
<dbReference type="NCBIfam" id="TIGR03629">
    <property type="entry name" value="uS13_arch"/>
    <property type="match status" value="1"/>
</dbReference>
<evidence type="ECO:0000256" key="2">
    <source>
        <dbReference type="ARBA" id="ARBA00022730"/>
    </source>
</evidence>
<dbReference type="Proteomes" id="UP000291213">
    <property type="component" value="Unassembled WGS sequence"/>
</dbReference>
<dbReference type="PROSITE" id="PS00646">
    <property type="entry name" value="RIBOSOMAL_S13_1"/>
    <property type="match status" value="1"/>
</dbReference>
<name>A0A401H8H4_AERPX</name>
<dbReference type="OMA" id="SYKGVRH"/>
<dbReference type="PIRSF" id="PIRSF002134">
    <property type="entry name" value="Ribosomal_S13"/>
    <property type="match status" value="1"/>
</dbReference>
<dbReference type="GO" id="GO:0003735">
    <property type="term" value="F:structural constituent of ribosome"/>
    <property type="evidence" value="ECO:0007669"/>
    <property type="project" value="InterPro"/>
</dbReference>
<dbReference type="PROSITE" id="PS50159">
    <property type="entry name" value="RIBOSOMAL_S13_2"/>
    <property type="match status" value="1"/>
</dbReference>
<comment type="similarity">
    <text evidence="1 7 8">Belongs to the universal ribosomal protein uS13 family.</text>
</comment>
<sequence>MAGETSFKYIVRIAGVDIDGDLKLPYGLASIKGIGYTTAMAVIRMLGLDPEKKVGFLTEEEIRRLDEVLRDITQLGLPKWLYNRRKDYETGKDLHLIGSELIFYARRDIEREMKIGSWRGIRHKYGLKVRGQRTRTTGRLGMTIGVRKKR</sequence>
<dbReference type="GO" id="GO:0005829">
    <property type="term" value="C:cytosol"/>
    <property type="evidence" value="ECO:0007669"/>
    <property type="project" value="TreeGrafter"/>
</dbReference>
<dbReference type="AlphaFoldDB" id="A0A401H8H4"/>
<dbReference type="PANTHER" id="PTHR10871">
    <property type="entry name" value="30S RIBOSOMAL PROTEIN S13/40S RIBOSOMAL PROTEIN S18"/>
    <property type="match status" value="1"/>
</dbReference>
<dbReference type="HAMAP" id="MF_01315">
    <property type="entry name" value="Ribosomal_uS13"/>
    <property type="match status" value="1"/>
</dbReference>
<evidence type="ECO:0000256" key="8">
    <source>
        <dbReference type="RuleBase" id="RU003830"/>
    </source>
</evidence>
<dbReference type="FunFam" id="1.10.8.50:FF:000001">
    <property type="entry name" value="30S ribosomal protein S13"/>
    <property type="match status" value="1"/>
</dbReference>
<dbReference type="FunFam" id="4.10.910.10:FF:000002">
    <property type="entry name" value="40S ribosomal protein S18"/>
    <property type="match status" value="1"/>
</dbReference>
<comment type="subunit">
    <text evidence="6 7">Part of the 30S ribosomal subunit. Forms a loose heterodimer with protein S19. Forms two bridges to the 50S subunit in the 70S ribosome.</text>
</comment>
<organism evidence="9 10">
    <name type="scientific">Aeropyrum pernix</name>
    <dbReference type="NCBI Taxonomy" id="56636"/>
    <lineage>
        <taxon>Archaea</taxon>
        <taxon>Thermoproteota</taxon>
        <taxon>Thermoprotei</taxon>
        <taxon>Desulfurococcales</taxon>
        <taxon>Desulfurococcaceae</taxon>
        <taxon>Aeropyrum</taxon>
    </lineage>
</organism>
<dbReference type="Pfam" id="PF00416">
    <property type="entry name" value="Ribosomal_S13"/>
    <property type="match status" value="1"/>
</dbReference>
<dbReference type="GO" id="GO:0019843">
    <property type="term" value="F:rRNA binding"/>
    <property type="evidence" value="ECO:0007669"/>
    <property type="project" value="UniProtKB-UniRule"/>
</dbReference>
<dbReference type="GO" id="GO:0006412">
    <property type="term" value="P:translation"/>
    <property type="evidence" value="ECO:0007669"/>
    <property type="project" value="UniProtKB-UniRule"/>
</dbReference>
<evidence type="ECO:0000256" key="7">
    <source>
        <dbReference type="HAMAP-Rule" id="MF_01315"/>
    </source>
</evidence>
<dbReference type="InterPro" id="IPR027437">
    <property type="entry name" value="Rbsml_uS13_C"/>
</dbReference>
<dbReference type="GeneID" id="1446208"/>
<dbReference type="InterPro" id="IPR018269">
    <property type="entry name" value="Ribosomal_uS13_CS"/>
</dbReference>
<dbReference type="EMBL" id="BDMD01000018">
    <property type="protein sequence ID" value="GBF08711.1"/>
    <property type="molecule type" value="Genomic_DNA"/>
</dbReference>
<dbReference type="InterPro" id="IPR001892">
    <property type="entry name" value="Ribosomal_uS13"/>
</dbReference>
<evidence type="ECO:0000313" key="9">
    <source>
        <dbReference type="EMBL" id="GBF08711.1"/>
    </source>
</evidence>
<evidence type="ECO:0000256" key="5">
    <source>
        <dbReference type="ARBA" id="ARBA00023274"/>
    </source>
</evidence>
<dbReference type="RefSeq" id="WP_010866564.1">
    <property type="nucleotide sequence ID" value="NZ_BDMD01000018.1"/>
</dbReference>
<evidence type="ECO:0000256" key="4">
    <source>
        <dbReference type="ARBA" id="ARBA00022980"/>
    </source>
</evidence>
<accession>A0A401H8H4</accession>
<comment type="caution">
    <text evidence="9">The sequence shown here is derived from an EMBL/GenBank/DDBJ whole genome shotgun (WGS) entry which is preliminary data.</text>
</comment>
<evidence type="ECO:0000256" key="6">
    <source>
        <dbReference type="ARBA" id="ARBA00063089"/>
    </source>
</evidence>
<dbReference type="PANTHER" id="PTHR10871:SF3">
    <property type="entry name" value="SMALL RIBOSOMAL SUBUNIT PROTEIN US13"/>
    <property type="match status" value="1"/>
</dbReference>
<dbReference type="Gene3D" id="4.10.910.10">
    <property type="entry name" value="30s ribosomal protein s13, domain 2"/>
    <property type="match status" value="1"/>
</dbReference>
<evidence type="ECO:0000313" key="10">
    <source>
        <dbReference type="Proteomes" id="UP000291213"/>
    </source>
</evidence>
<keyword evidence="2 7" id="KW-0699">rRNA-binding</keyword>